<protein>
    <submittedName>
        <fullName evidence="2">Uncharacterized protein</fullName>
    </submittedName>
</protein>
<sequence>MREKKGYGIFRGSYNESLNLVDDKFIQNEAFKNYRSVNVFKKILGMSFILLFFSLINFALMGNRMSFYFFGMHVSSANFDFIMKISIYFYLLCVVLIVLISLVLSRNFYIFMMFFDLVFVFEFIISFVFLVTFSIGLYSILNFGIIVPTVYLLLITTFMVIFIYNKHQSTLQVLFESKKFHRIADDFIKKLAQYSTPVILIIMAIKWIMSFGSVSGDFSLQLGRIVASICTPLVAVAAVYFGFSYGFYNMFLSYYYLNKYRDKYNLEKMRKEADNGK</sequence>
<keyword evidence="1" id="KW-0812">Transmembrane</keyword>
<evidence type="ECO:0000313" key="3">
    <source>
        <dbReference type="Proteomes" id="UP000380386"/>
    </source>
</evidence>
<evidence type="ECO:0000313" key="2">
    <source>
        <dbReference type="EMBL" id="MQS53549.1"/>
    </source>
</evidence>
<evidence type="ECO:0000256" key="1">
    <source>
        <dbReference type="SAM" id="Phobius"/>
    </source>
</evidence>
<comment type="caution">
    <text evidence="2">The sequence shown here is derived from an EMBL/GenBank/DDBJ whole genome shotgun (WGS) entry which is preliminary data.</text>
</comment>
<feature type="transmembrane region" description="Helical" evidence="1">
    <location>
        <begin position="145"/>
        <end position="164"/>
    </location>
</feature>
<dbReference type="RefSeq" id="WP_153383995.1">
    <property type="nucleotide sequence ID" value="NZ_VDFM01000022.1"/>
</dbReference>
<name>A0A5P0ZKD7_9LACO</name>
<keyword evidence="1" id="KW-0472">Membrane</keyword>
<accession>A0A5P0ZKD7</accession>
<feature type="transmembrane region" description="Helical" evidence="1">
    <location>
        <begin position="81"/>
        <end position="105"/>
    </location>
</feature>
<dbReference type="AlphaFoldDB" id="A0A5P0ZKD7"/>
<feature type="transmembrane region" description="Helical" evidence="1">
    <location>
        <begin position="117"/>
        <end position="139"/>
    </location>
</feature>
<dbReference type="EMBL" id="VDFM01000022">
    <property type="protein sequence ID" value="MQS53549.1"/>
    <property type="molecule type" value="Genomic_DNA"/>
</dbReference>
<feature type="transmembrane region" description="Helical" evidence="1">
    <location>
        <begin position="191"/>
        <end position="209"/>
    </location>
</feature>
<organism evidence="2 3">
    <name type="scientific">Companilactobacillus mishanensis</name>
    <dbReference type="NCBI Taxonomy" id="2486008"/>
    <lineage>
        <taxon>Bacteria</taxon>
        <taxon>Bacillati</taxon>
        <taxon>Bacillota</taxon>
        <taxon>Bacilli</taxon>
        <taxon>Lactobacillales</taxon>
        <taxon>Lactobacillaceae</taxon>
        <taxon>Companilactobacillus</taxon>
    </lineage>
</organism>
<proteinExistence type="predicted"/>
<reference evidence="2 3" key="1">
    <citation type="journal article" date="2019" name="Syst. Appl. Microbiol.">
        <title>Polyphasic characterization of two novel Lactobacillus spp. isolated from blown salami packages: Description of Lactobacillus halodurans sp. nov. and Lactobacillus salsicarnum sp. nov.</title>
        <authorList>
            <person name="Schuster J.A."/>
            <person name="Klingl A."/>
            <person name="Vogel R.F."/>
            <person name="Ehrmann M.A."/>
        </authorList>
    </citation>
    <scope>NUCLEOTIDE SEQUENCE [LARGE SCALE GENOMIC DNA]</scope>
    <source>
        <strain evidence="2 3">TMW 1.2118</strain>
    </source>
</reference>
<gene>
    <name evidence="2" type="ORF">FHL02_11000</name>
</gene>
<dbReference type="OrthoDB" id="2333995at2"/>
<keyword evidence="1" id="KW-1133">Transmembrane helix</keyword>
<feature type="transmembrane region" description="Helical" evidence="1">
    <location>
        <begin position="43"/>
        <end position="61"/>
    </location>
</feature>
<dbReference type="Proteomes" id="UP000380386">
    <property type="component" value="Unassembled WGS sequence"/>
</dbReference>